<accession>A0A9P6HA85</accession>
<dbReference type="AlphaFoldDB" id="A0A9P6HA85"/>
<protein>
    <submittedName>
        <fullName evidence="2">Uncharacterized protein</fullName>
    </submittedName>
</protein>
<dbReference type="EMBL" id="WIUZ02000013">
    <property type="protein sequence ID" value="KAF9781543.1"/>
    <property type="molecule type" value="Genomic_DNA"/>
</dbReference>
<evidence type="ECO:0000256" key="1">
    <source>
        <dbReference type="SAM" id="Phobius"/>
    </source>
</evidence>
<keyword evidence="1" id="KW-1133">Transmembrane helix</keyword>
<feature type="transmembrane region" description="Helical" evidence="1">
    <location>
        <begin position="199"/>
        <end position="216"/>
    </location>
</feature>
<reference evidence="2" key="2">
    <citation type="submission" date="2020-11" db="EMBL/GenBank/DDBJ databases">
        <authorList>
            <consortium name="DOE Joint Genome Institute"/>
            <person name="Kuo A."/>
            <person name="Miyauchi S."/>
            <person name="Kiss E."/>
            <person name="Drula E."/>
            <person name="Kohler A."/>
            <person name="Sanchez-Garcia M."/>
            <person name="Andreopoulos B."/>
            <person name="Barry K.W."/>
            <person name="Bonito G."/>
            <person name="Buee M."/>
            <person name="Carver A."/>
            <person name="Chen C."/>
            <person name="Cichocki N."/>
            <person name="Clum A."/>
            <person name="Culley D."/>
            <person name="Crous P.W."/>
            <person name="Fauchery L."/>
            <person name="Girlanda M."/>
            <person name="Hayes R."/>
            <person name="Keri Z."/>
            <person name="Labutti K."/>
            <person name="Lipzen A."/>
            <person name="Lombard V."/>
            <person name="Magnuson J."/>
            <person name="Maillard F."/>
            <person name="Morin E."/>
            <person name="Murat C."/>
            <person name="Nolan M."/>
            <person name="Ohm R."/>
            <person name="Pangilinan J."/>
            <person name="Pereira M."/>
            <person name="Perotto S."/>
            <person name="Peter M."/>
            <person name="Riley R."/>
            <person name="Sitrit Y."/>
            <person name="Stielow B."/>
            <person name="Szollosi G."/>
            <person name="Zifcakova L."/>
            <person name="Stursova M."/>
            <person name="Spatafora J.W."/>
            <person name="Tedersoo L."/>
            <person name="Vaario L.-M."/>
            <person name="Yamada A."/>
            <person name="Yan M."/>
            <person name="Wang P."/>
            <person name="Xu J."/>
            <person name="Bruns T."/>
            <person name="Baldrian P."/>
            <person name="Vilgalys R."/>
            <person name="Henrissat B."/>
            <person name="Grigoriev I.V."/>
            <person name="Hibbett D."/>
            <person name="Nagy L.G."/>
            <person name="Martin F.M."/>
        </authorList>
    </citation>
    <scope>NUCLEOTIDE SEQUENCE</scope>
    <source>
        <strain evidence="2">UH-Tt-Lm1</strain>
    </source>
</reference>
<proteinExistence type="predicted"/>
<feature type="transmembrane region" description="Helical" evidence="1">
    <location>
        <begin position="280"/>
        <end position="303"/>
    </location>
</feature>
<keyword evidence="1" id="KW-0812">Transmembrane</keyword>
<comment type="caution">
    <text evidence="2">The sequence shown here is derived from an EMBL/GenBank/DDBJ whole genome shotgun (WGS) entry which is preliminary data.</text>
</comment>
<keyword evidence="3" id="KW-1185">Reference proteome</keyword>
<sequence length="357" mass="40622">MAYNQLTYPPDIDCFTNGDYSGLLSNFTMNNCSITNNMVKFLNLTGQNYKPYLNAYCTSPPSNDNCPFGFCPNSDIAGLWVRIATIIIFYAPDRIKEAFWSQVLLTYSLLLTCGLSLLKHQLTRFHSIVLLCIVCSPGNVYFVGYAIRAFWGTHRLDGVLGRKRYVRRAMVFFALTVWIAILIHAYLPLQDTKFVQQSCSGATIVEAFFLWSPFVLAWDSAKGGSEGILFLFTLLAIPILVTFAWFVAIIRRRREIWDSNRSFCAGLGEIWRTIVKNYPFLLFCSAVVIPTAYWILTIELGVFEENDEISSLTFSQVLAMFAAVPPVIEVVPLVPRLWEWVITLSWLGRVVRHSKTF</sequence>
<feature type="transmembrane region" description="Helical" evidence="1">
    <location>
        <begin position="99"/>
        <end position="118"/>
    </location>
</feature>
<reference evidence="2" key="1">
    <citation type="journal article" date="2020" name="Nat. Commun.">
        <title>Large-scale genome sequencing of mycorrhizal fungi provides insights into the early evolution of symbiotic traits.</title>
        <authorList>
            <person name="Miyauchi S."/>
            <person name="Kiss E."/>
            <person name="Kuo A."/>
            <person name="Drula E."/>
            <person name="Kohler A."/>
            <person name="Sanchez-Garcia M."/>
            <person name="Morin E."/>
            <person name="Andreopoulos B."/>
            <person name="Barry K.W."/>
            <person name="Bonito G."/>
            <person name="Buee M."/>
            <person name="Carver A."/>
            <person name="Chen C."/>
            <person name="Cichocki N."/>
            <person name="Clum A."/>
            <person name="Culley D."/>
            <person name="Crous P.W."/>
            <person name="Fauchery L."/>
            <person name="Girlanda M."/>
            <person name="Hayes R.D."/>
            <person name="Keri Z."/>
            <person name="LaButti K."/>
            <person name="Lipzen A."/>
            <person name="Lombard V."/>
            <person name="Magnuson J."/>
            <person name="Maillard F."/>
            <person name="Murat C."/>
            <person name="Nolan M."/>
            <person name="Ohm R.A."/>
            <person name="Pangilinan J."/>
            <person name="Pereira M.F."/>
            <person name="Perotto S."/>
            <person name="Peter M."/>
            <person name="Pfister S."/>
            <person name="Riley R."/>
            <person name="Sitrit Y."/>
            <person name="Stielow J.B."/>
            <person name="Szollosi G."/>
            <person name="Zifcakova L."/>
            <person name="Stursova M."/>
            <person name="Spatafora J.W."/>
            <person name="Tedersoo L."/>
            <person name="Vaario L.M."/>
            <person name="Yamada A."/>
            <person name="Yan M."/>
            <person name="Wang P."/>
            <person name="Xu J."/>
            <person name="Bruns T."/>
            <person name="Baldrian P."/>
            <person name="Vilgalys R."/>
            <person name="Dunand C."/>
            <person name="Henrissat B."/>
            <person name="Grigoriev I.V."/>
            <person name="Hibbett D."/>
            <person name="Nagy L.G."/>
            <person name="Martin F.M."/>
        </authorList>
    </citation>
    <scope>NUCLEOTIDE SEQUENCE</scope>
    <source>
        <strain evidence="2">UH-Tt-Lm1</strain>
    </source>
</reference>
<name>A0A9P6HA85_9AGAM</name>
<feature type="transmembrane region" description="Helical" evidence="1">
    <location>
        <begin position="309"/>
        <end position="328"/>
    </location>
</feature>
<dbReference type="Proteomes" id="UP000736335">
    <property type="component" value="Unassembled WGS sequence"/>
</dbReference>
<gene>
    <name evidence="2" type="ORF">BJ322DRAFT_1022954</name>
</gene>
<organism evidence="2 3">
    <name type="scientific">Thelephora terrestris</name>
    <dbReference type="NCBI Taxonomy" id="56493"/>
    <lineage>
        <taxon>Eukaryota</taxon>
        <taxon>Fungi</taxon>
        <taxon>Dikarya</taxon>
        <taxon>Basidiomycota</taxon>
        <taxon>Agaricomycotina</taxon>
        <taxon>Agaricomycetes</taxon>
        <taxon>Thelephorales</taxon>
        <taxon>Thelephoraceae</taxon>
        <taxon>Thelephora</taxon>
    </lineage>
</organism>
<feature type="transmembrane region" description="Helical" evidence="1">
    <location>
        <begin position="125"/>
        <end position="147"/>
    </location>
</feature>
<evidence type="ECO:0000313" key="2">
    <source>
        <dbReference type="EMBL" id="KAF9781543.1"/>
    </source>
</evidence>
<keyword evidence="1" id="KW-0472">Membrane</keyword>
<feature type="transmembrane region" description="Helical" evidence="1">
    <location>
        <begin position="228"/>
        <end position="250"/>
    </location>
</feature>
<dbReference type="OrthoDB" id="3234297at2759"/>
<feature type="transmembrane region" description="Helical" evidence="1">
    <location>
        <begin position="167"/>
        <end position="187"/>
    </location>
</feature>
<evidence type="ECO:0000313" key="3">
    <source>
        <dbReference type="Proteomes" id="UP000736335"/>
    </source>
</evidence>